<dbReference type="GO" id="GO:0016757">
    <property type="term" value="F:glycosyltransferase activity"/>
    <property type="evidence" value="ECO:0007669"/>
    <property type="project" value="UniProtKB-KW"/>
</dbReference>
<dbReference type="InterPro" id="IPR050194">
    <property type="entry name" value="Glycosyltransferase_grp1"/>
</dbReference>
<dbReference type="EMBL" id="QHLZ01000016">
    <property type="protein sequence ID" value="PXA64097.1"/>
    <property type="molecule type" value="Genomic_DNA"/>
</dbReference>
<dbReference type="Pfam" id="PF13439">
    <property type="entry name" value="Glyco_transf_4"/>
    <property type="match status" value="1"/>
</dbReference>
<evidence type="ECO:0000259" key="4">
    <source>
        <dbReference type="Pfam" id="PF00534"/>
    </source>
</evidence>
<reference evidence="6 7" key="1">
    <citation type="submission" date="2018-05" db="EMBL/GenBank/DDBJ databases">
        <title>Genetic diversity of glacier-inhabiting Cryobacterium bacteria in China and description of Cryobacterium mengkeensis sp. nov. and Arthrobacter glacialis sp. nov.</title>
        <authorList>
            <person name="Liu Q."/>
            <person name="Xin Y.-H."/>
        </authorList>
    </citation>
    <scope>NUCLEOTIDE SEQUENCE [LARGE SCALE GENOMIC DNA]</scope>
    <source>
        <strain evidence="6 7">GP3</strain>
    </source>
</reference>
<dbReference type="InterPro" id="IPR001296">
    <property type="entry name" value="Glyco_trans_1"/>
</dbReference>
<dbReference type="RefSeq" id="WP_110107749.1">
    <property type="nucleotide sequence ID" value="NZ_JBHMEU010000010.1"/>
</dbReference>
<dbReference type="OrthoDB" id="9809227at2"/>
<keyword evidence="7" id="KW-1185">Reference proteome</keyword>
<proteinExistence type="predicted"/>
<evidence type="ECO:0000256" key="3">
    <source>
        <dbReference type="ARBA" id="ARBA00022679"/>
    </source>
</evidence>
<evidence type="ECO:0000313" key="6">
    <source>
        <dbReference type="EMBL" id="PXA64097.1"/>
    </source>
</evidence>
<feature type="domain" description="Glycosyltransferase subfamily 4-like N-terminal" evidence="5">
    <location>
        <begin position="30"/>
        <end position="184"/>
    </location>
</feature>
<evidence type="ECO:0000313" key="7">
    <source>
        <dbReference type="Proteomes" id="UP000246303"/>
    </source>
</evidence>
<dbReference type="SUPFAM" id="SSF53756">
    <property type="entry name" value="UDP-Glycosyltransferase/glycogen phosphorylase"/>
    <property type="match status" value="1"/>
</dbReference>
<dbReference type="AlphaFoldDB" id="A0A2V3DMW7"/>
<name>A0A2V3DMW7_9MICC</name>
<dbReference type="InterPro" id="IPR028098">
    <property type="entry name" value="Glyco_trans_4-like_N"/>
</dbReference>
<evidence type="ECO:0000256" key="1">
    <source>
        <dbReference type="ARBA" id="ARBA00021292"/>
    </source>
</evidence>
<accession>A0A2V3DMW7</accession>
<evidence type="ECO:0000256" key="2">
    <source>
        <dbReference type="ARBA" id="ARBA00022676"/>
    </source>
</evidence>
<dbReference type="PANTHER" id="PTHR45947:SF3">
    <property type="entry name" value="SULFOQUINOVOSYL TRANSFERASE SQD2"/>
    <property type="match status" value="1"/>
</dbReference>
<dbReference type="PANTHER" id="PTHR45947">
    <property type="entry name" value="SULFOQUINOVOSYL TRANSFERASE SQD2"/>
    <property type="match status" value="1"/>
</dbReference>
<feature type="domain" description="Glycosyl transferase family 1" evidence="4">
    <location>
        <begin position="196"/>
        <end position="331"/>
    </location>
</feature>
<evidence type="ECO:0000259" key="5">
    <source>
        <dbReference type="Pfam" id="PF13439"/>
    </source>
</evidence>
<keyword evidence="3 6" id="KW-0808">Transferase</keyword>
<dbReference type="Gene3D" id="3.40.50.2000">
    <property type="entry name" value="Glycogen Phosphorylase B"/>
    <property type="match status" value="2"/>
</dbReference>
<dbReference type="Pfam" id="PF00534">
    <property type="entry name" value="Glycos_transf_1"/>
    <property type="match status" value="1"/>
</dbReference>
<protein>
    <recommendedName>
        <fullName evidence="1">D-inositol 3-phosphate glycosyltransferase</fullName>
    </recommendedName>
</protein>
<sequence length="370" mass="40341">MKSQVPIGSSPLRIAVLAHLHHPITSPFAGGMESHTAHLVTGLVAQGHEVTLFAKGGSVVGCPLVPVLDAGFVVRGYPEDERTNEQHEVLDGAMERAVKLIQAGCFDAVVNNSLSPVPHRLLMQLPTLHVLHTPPLPRLIEILRDPATTLQQWHRYVTVSEANACPWREWLPTIEIVHNGIDLSHWDEWAEPKHSVAAWTGRIAAEKGTHVAIAAAREASLKLRIAGPIHDQEYFRSQIEPQLDDDIMYLGHLNQQKLQRLIASSQVFLSSPLWEEPFGLTTLEAMACGTPVAALPAGAMAELIGTTGGVVADSRDSKSLSVAATRAKDMDRKQVQARASRFALAGMIEGYERILHSMVHRSFSQASEGS</sequence>
<dbReference type="Proteomes" id="UP000246303">
    <property type="component" value="Unassembled WGS sequence"/>
</dbReference>
<gene>
    <name evidence="6" type="ORF">CVS29_17175</name>
</gene>
<comment type="caution">
    <text evidence="6">The sequence shown here is derived from an EMBL/GenBank/DDBJ whole genome shotgun (WGS) entry which is preliminary data.</text>
</comment>
<dbReference type="GO" id="GO:1901137">
    <property type="term" value="P:carbohydrate derivative biosynthetic process"/>
    <property type="evidence" value="ECO:0007669"/>
    <property type="project" value="UniProtKB-ARBA"/>
</dbReference>
<keyword evidence="2" id="KW-0328">Glycosyltransferase</keyword>
<organism evidence="6 7">
    <name type="scientific">Arthrobacter psychrochitiniphilus</name>
    <dbReference type="NCBI Taxonomy" id="291045"/>
    <lineage>
        <taxon>Bacteria</taxon>
        <taxon>Bacillati</taxon>
        <taxon>Actinomycetota</taxon>
        <taxon>Actinomycetes</taxon>
        <taxon>Micrococcales</taxon>
        <taxon>Micrococcaceae</taxon>
        <taxon>Arthrobacter</taxon>
    </lineage>
</organism>